<dbReference type="AlphaFoldDB" id="A0AAV3ADG0"/>
<dbReference type="GO" id="GO:0006886">
    <property type="term" value="P:intracellular protein transport"/>
    <property type="evidence" value="ECO:0007669"/>
    <property type="project" value="InterPro"/>
</dbReference>
<evidence type="ECO:0000256" key="5">
    <source>
        <dbReference type="ARBA" id="ARBA00022692"/>
    </source>
</evidence>
<keyword evidence="5 14" id="KW-0812">Transmembrane</keyword>
<dbReference type="GO" id="GO:0015026">
    <property type="term" value="F:coreceptor activity"/>
    <property type="evidence" value="ECO:0007669"/>
    <property type="project" value="InterPro"/>
</dbReference>
<dbReference type="GO" id="GO:0008277">
    <property type="term" value="P:regulation of G protein-coupled receptor signaling pathway"/>
    <property type="evidence" value="ECO:0007669"/>
    <property type="project" value="InterPro"/>
</dbReference>
<sequence length="127" mass="14722">MAFADCDEASYAFLLNEYCLQQFQLAMEDLGDRLWCDWKATEGIYTDVTNCTHLLANHQNCFWPNHIVDHFFTNIHRNYFKNCALTGRLPADPPFPVLCSFIFIPILITLLMTALVVWRSKRSEGIV</sequence>
<organism evidence="15 16">
    <name type="scientific">Pyxicephalus adspersus</name>
    <name type="common">African bullfrog</name>
    <dbReference type="NCBI Taxonomy" id="30357"/>
    <lineage>
        <taxon>Eukaryota</taxon>
        <taxon>Metazoa</taxon>
        <taxon>Chordata</taxon>
        <taxon>Craniata</taxon>
        <taxon>Vertebrata</taxon>
        <taxon>Euteleostomi</taxon>
        <taxon>Amphibia</taxon>
        <taxon>Batrachia</taxon>
        <taxon>Anura</taxon>
        <taxon>Neobatrachia</taxon>
        <taxon>Ranoidea</taxon>
        <taxon>Pyxicephalidae</taxon>
        <taxon>Pyxicephalinae</taxon>
        <taxon>Pyxicephalus</taxon>
    </lineage>
</organism>
<evidence type="ECO:0000256" key="11">
    <source>
        <dbReference type="ARBA" id="ARBA00041071"/>
    </source>
</evidence>
<name>A0AAV3ADG0_PYXAD</name>
<evidence type="ECO:0000256" key="1">
    <source>
        <dbReference type="ARBA" id="ARBA00004251"/>
    </source>
</evidence>
<dbReference type="EMBL" id="DYDO01000008">
    <property type="protein sequence ID" value="DBA19958.1"/>
    <property type="molecule type" value="Genomic_DNA"/>
</dbReference>
<proteinExistence type="inferred from homology"/>
<evidence type="ECO:0000313" key="16">
    <source>
        <dbReference type="Proteomes" id="UP001181693"/>
    </source>
</evidence>
<evidence type="ECO:0000256" key="2">
    <source>
        <dbReference type="ARBA" id="ARBA00007087"/>
    </source>
</evidence>
<protein>
    <recommendedName>
        <fullName evidence="11">Receptor activity-modifying protein 1</fullName>
    </recommendedName>
</protein>
<dbReference type="GO" id="GO:0006816">
    <property type="term" value="P:calcium ion transport"/>
    <property type="evidence" value="ECO:0007669"/>
    <property type="project" value="TreeGrafter"/>
</dbReference>
<dbReference type="PANTHER" id="PTHR14076">
    <property type="entry name" value="RECEPTOR ACTIVITY MODIFYING PROTEIN RAMP"/>
    <property type="match status" value="1"/>
</dbReference>
<keyword evidence="6" id="KW-0732">Signal</keyword>
<evidence type="ECO:0000256" key="13">
    <source>
        <dbReference type="ARBA" id="ARBA00049674"/>
    </source>
</evidence>
<keyword evidence="10" id="KW-0675">Receptor</keyword>
<dbReference type="Gene3D" id="1.10.150.510">
    <property type="entry name" value="Receptor activity modifying family"/>
    <property type="match status" value="1"/>
</dbReference>
<comment type="subunit">
    <text evidence="13">Heterodimer of CALCRL and RAMP1; the interaction induces allosteric modulation of CALCRL function and CGRP1/CALCA and CGRP2/CALCB ligand specificity. Heterodimer of CALCR and RAMP1; interaction forms the AMYR1 receptor complex for amylin/IAPP and CGRP1/CALCA ligands.</text>
</comment>
<dbReference type="InterPro" id="IPR006985">
    <property type="entry name" value="RAMP"/>
</dbReference>
<evidence type="ECO:0000256" key="7">
    <source>
        <dbReference type="ARBA" id="ARBA00022989"/>
    </source>
</evidence>
<keyword evidence="8 14" id="KW-0472">Membrane</keyword>
<dbReference type="GO" id="GO:0072659">
    <property type="term" value="P:protein localization to plasma membrane"/>
    <property type="evidence" value="ECO:0007669"/>
    <property type="project" value="TreeGrafter"/>
</dbReference>
<comment type="caution">
    <text evidence="15">The sequence shown here is derived from an EMBL/GenBank/DDBJ whole genome shotgun (WGS) entry which is preliminary data.</text>
</comment>
<evidence type="ECO:0000256" key="14">
    <source>
        <dbReference type="SAM" id="Phobius"/>
    </source>
</evidence>
<keyword evidence="3" id="KW-0813">Transport</keyword>
<dbReference type="GO" id="GO:0009986">
    <property type="term" value="C:cell surface"/>
    <property type="evidence" value="ECO:0007669"/>
    <property type="project" value="TreeGrafter"/>
</dbReference>
<keyword evidence="9" id="KW-1015">Disulfide bond</keyword>
<evidence type="ECO:0000256" key="12">
    <source>
        <dbReference type="ARBA" id="ARBA00049570"/>
    </source>
</evidence>
<dbReference type="Pfam" id="PF04901">
    <property type="entry name" value="RAMP"/>
    <property type="match status" value="1"/>
</dbReference>
<dbReference type="GO" id="GO:0007186">
    <property type="term" value="P:G protein-coupled receptor signaling pathway"/>
    <property type="evidence" value="ECO:0007669"/>
    <property type="project" value="TreeGrafter"/>
</dbReference>
<evidence type="ECO:0000256" key="4">
    <source>
        <dbReference type="ARBA" id="ARBA00022475"/>
    </source>
</evidence>
<comment type="similarity">
    <text evidence="2">Belongs to the RAMP family.</text>
</comment>
<dbReference type="GO" id="GO:0043235">
    <property type="term" value="C:receptor complex"/>
    <property type="evidence" value="ECO:0007669"/>
    <property type="project" value="TreeGrafter"/>
</dbReference>
<dbReference type="PANTHER" id="PTHR14076:SF3">
    <property type="entry name" value="RECEPTOR ACTIVITY-MODIFYING PROTEIN 1"/>
    <property type="match status" value="1"/>
</dbReference>
<keyword evidence="4" id="KW-1003">Cell membrane</keyword>
<evidence type="ECO:0000256" key="9">
    <source>
        <dbReference type="ARBA" id="ARBA00023157"/>
    </source>
</evidence>
<dbReference type="Proteomes" id="UP001181693">
    <property type="component" value="Unassembled WGS sequence"/>
</dbReference>
<gene>
    <name evidence="15" type="ORF">GDO54_015709</name>
</gene>
<evidence type="ECO:0000256" key="3">
    <source>
        <dbReference type="ARBA" id="ARBA00022448"/>
    </source>
</evidence>
<dbReference type="GO" id="GO:0005886">
    <property type="term" value="C:plasma membrane"/>
    <property type="evidence" value="ECO:0007669"/>
    <property type="project" value="UniProtKB-SubCell"/>
</dbReference>
<keyword evidence="16" id="KW-1185">Reference proteome</keyword>
<evidence type="ECO:0000256" key="6">
    <source>
        <dbReference type="ARBA" id="ARBA00022729"/>
    </source>
</evidence>
<reference evidence="15" key="1">
    <citation type="thesis" date="2020" institute="ProQuest LLC" country="789 East Eisenhower Parkway, Ann Arbor, MI, USA">
        <title>Comparative Genomics and Chromosome Evolution.</title>
        <authorList>
            <person name="Mudd A.B."/>
        </authorList>
    </citation>
    <scope>NUCLEOTIDE SEQUENCE</scope>
    <source>
        <strain evidence="15">1538</strain>
        <tissue evidence="15">Blood</tissue>
    </source>
</reference>
<keyword evidence="7 14" id="KW-1133">Transmembrane helix</keyword>
<evidence type="ECO:0000256" key="8">
    <source>
        <dbReference type="ARBA" id="ARBA00023136"/>
    </source>
</evidence>
<dbReference type="GO" id="GO:0032870">
    <property type="term" value="P:cellular response to hormone stimulus"/>
    <property type="evidence" value="ECO:0007669"/>
    <property type="project" value="TreeGrafter"/>
</dbReference>
<feature type="transmembrane region" description="Helical" evidence="14">
    <location>
        <begin position="95"/>
        <end position="118"/>
    </location>
</feature>
<dbReference type="GO" id="GO:0031623">
    <property type="term" value="P:receptor internalization"/>
    <property type="evidence" value="ECO:0007669"/>
    <property type="project" value="TreeGrafter"/>
</dbReference>
<dbReference type="InterPro" id="IPR038126">
    <property type="entry name" value="RAMP_sf"/>
</dbReference>
<evidence type="ECO:0000313" key="15">
    <source>
        <dbReference type="EMBL" id="DBA19958.1"/>
    </source>
</evidence>
<accession>A0AAV3ADG0</accession>
<comment type="subcellular location">
    <subcellularLocation>
        <location evidence="1">Cell membrane</location>
        <topology evidence="1">Single-pass type I membrane protein</topology>
    </subcellularLocation>
</comment>
<comment type="function">
    <text evidence="12">Accessory protein that interacts with and modulates the function of G-protein coupled receptors including calcitonin gene-related peptide type 1 receptor (CALCRL) and calcitonin receptor (CALCR). Required for the transport of CALCRL to the plasma membrane. Together with CALCRL, form the receptor complex for the calcitonin gene-related peptides CGRP1/CALCA and CGRP2/CALCB. Together with CALCR, form the AMYR1 receptor complex for amylin/IAPP and CGRP1/CALCA.</text>
</comment>
<evidence type="ECO:0000256" key="10">
    <source>
        <dbReference type="ARBA" id="ARBA00023170"/>
    </source>
</evidence>